<feature type="domain" description="Dynein axonemal assembly factor 5 TPR repeats" evidence="2">
    <location>
        <begin position="21"/>
        <end position="306"/>
    </location>
</feature>
<evidence type="ECO:0000313" key="4">
    <source>
        <dbReference type="RefSeq" id="XP_005100812.1"/>
    </source>
</evidence>
<gene>
    <name evidence="4" type="primary">LOC101862736</name>
</gene>
<organism evidence="3 4">
    <name type="scientific">Aplysia californica</name>
    <name type="common">California sea hare</name>
    <dbReference type="NCBI Taxonomy" id="6500"/>
    <lineage>
        <taxon>Eukaryota</taxon>
        <taxon>Metazoa</taxon>
        <taxon>Spiralia</taxon>
        <taxon>Lophotrochozoa</taxon>
        <taxon>Mollusca</taxon>
        <taxon>Gastropoda</taxon>
        <taxon>Heterobranchia</taxon>
        <taxon>Euthyneura</taxon>
        <taxon>Tectipleura</taxon>
        <taxon>Aplysiida</taxon>
        <taxon>Aplysioidea</taxon>
        <taxon>Aplysiidae</taxon>
        <taxon>Aplysia</taxon>
    </lineage>
</organism>
<keyword evidence="3" id="KW-1185">Reference proteome</keyword>
<evidence type="ECO:0000259" key="2">
    <source>
        <dbReference type="Pfam" id="PF25757"/>
    </source>
</evidence>
<dbReference type="Pfam" id="PF25757">
    <property type="entry name" value="TPR_DNAAF5"/>
    <property type="match status" value="1"/>
</dbReference>
<accession>A0ABM0JT08</accession>
<dbReference type="SUPFAM" id="SSF48371">
    <property type="entry name" value="ARM repeat"/>
    <property type="match status" value="1"/>
</dbReference>
<dbReference type="InterPro" id="IPR016024">
    <property type="entry name" value="ARM-type_fold"/>
</dbReference>
<evidence type="ECO:0000313" key="3">
    <source>
        <dbReference type="Proteomes" id="UP000694888"/>
    </source>
</evidence>
<name>A0ABM0JT08_APLCA</name>
<dbReference type="PANTHER" id="PTHR16216:SF2">
    <property type="entry name" value="DYNEIN AXONEMAL ASSEMBLY FACTOR 5"/>
    <property type="match status" value="1"/>
</dbReference>
<dbReference type="PANTHER" id="PTHR16216">
    <property type="entry name" value="DYNEIN ASSEMBLY FACTOR 5, AXONEMAL"/>
    <property type="match status" value="1"/>
</dbReference>
<dbReference type="Gene3D" id="1.25.10.10">
    <property type="entry name" value="Leucine-rich Repeat Variant"/>
    <property type="match status" value="4"/>
</dbReference>
<evidence type="ECO:0000259" key="1">
    <source>
        <dbReference type="Pfam" id="PF24573"/>
    </source>
</evidence>
<sequence>MAATHENSSVVLQGIARHVNCLGEENRNTRKNALLGIQKDTVKRRPPLDSPDLQLVFSEIMKPLLKAFSDPVEKCRELSVEMVLSFMRNVPTCESYLSYIFPVLVQRLGQQEISEPSEEIRLLLIELVMLMVKSSSANIGVYVDDCVRILQRTIVDPFPEVRKESCKCASLLAKSSPQYFYMQSESLVKPLLLTLSHQHSKVRTIVVETIGTVLQFGNGKSVDDAYSHLAQRLFDQTPAVRKAVTKVVGGWLLDLPDRYSYHHKLIPLLLTSLSDEQRDIKELADSLWHDIGLKYERENEDDFKDKLDFQALPPKHYPPGVERPNLGCRVLVNRHLSKILPGLVKDICDWVGETRIKSASLLYWLLINAEEYTTQHIEILLNGLYKASLDDETRVVLDVQRSAELVGYFVKPEIWKKVLLVSLRQSLSSGVVMTLASIVKGCTHDLLLPHQQDLVESILNPDICHTVEAKMHVQILKFCEAMLSVMKEDVKDVGQQIFNMLINTIGMAKEDNIRQNANELLDALAKVQGLRDKTDLFEAHTKPLLDSFGDGINMWTNFSPERMVFDALLIEAGPVVGKHLDDIIPIIVINLHPDKDAELRLKVFSLLSRLIMAAPTTLDSEHHFAEFAVTVLTDVILPNCVWSAGRTAGAIRTTAVSCLWALLQSGALTKEKMEPVIESVITQVISLLEDDNTSTRLLGCRVMTRIFDLMGSSLSMDRLHNMYPELLKRLDDSSDEIRLMMTKTLLAYLDCFEGGYDVSLYRAHLEAIYRGLLVHLDDPEGKIQEAVLAVLKRASELAPEMLIREVESVKHKHRSTTYCDKLIEHASNCRKEA</sequence>
<feature type="domain" description="Dynein axonemal assembly factor 5 HEAT-repeat" evidence="1">
    <location>
        <begin position="315"/>
        <end position="507"/>
    </location>
</feature>
<dbReference type="InterPro" id="IPR056497">
    <property type="entry name" value="HEAT_DAAF5"/>
</dbReference>
<dbReference type="Pfam" id="PF24573">
    <property type="entry name" value="HEAT_DAAF5"/>
    <property type="match status" value="1"/>
</dbReference>
<proteinExistence type="predicted"/>
<protein>
    <submittedName>
        <fullName evidence="4">Dynein assembly factor 5, axonemal</fullName>
    </submittedName>
</protein>
<dbReference type="Proteomes" id="UP000694888">
    <property type="component" value="Unplaced"/>
</dbReference>
<reference evidence="4" key="1">
    <citation type="submission" date="2025-08" db="UniProtKB">
        <authorList>
            <consortium name="RefSeq"/>
        </authorList>
    </citation>
    <scope>IDENTIFICATION</scope>
</reference>
<dbReference type="InterPro" id="IPR057978">
    <property type="entry name" value="TPR_DAAF5"/>
</dbReference>
<dbReference type="InterPro" id="IPR011989">
    <property type="entry name" value="ARM-like"/>
</dbReference>
<dbReference type="InterPro" id="IPR052623">
    <property type="entry name" value="DAAF5"/>
</dbReference>
<dbReference type="RefSeq" id="XP_005100812.1">
    <property type="nucleotide sequence ID" value="XM_005100755.3"/>
</dbReference>
<dbReference type="GeneID" id="101862736"/>